<evidence type="ECO:0000256" key="11">
    <source>
        <dbReference type="ARBA" id="ARBA00033342"/>
    </source>
</evidence>
<evidence type="ECO:0000256" key="8">
    <source>
        <dbReference type="ARBA" id="ARBA00026028"/>
    </source>
</evidence>
<dbReference type="NCBIfam" id="TIGR03592">
    <property type="entry name" value="yidC_oxa1_cterm"/>
    <property type="match status" value="1"/>
</dbReference>
<dbReference type="InterPro" id="IPR028055">
    <property type="entry name" value="YidC/Oxa/ALB_C"/>
</dbReference>
<comment type="subcellular location">
    <subcellularLocation>
        <location evidence="1 12">Membrane</location>
        <topology evidence="1 12">Multi-pass membrane protein</topology>
    </subcellularLocation>
</comment>
<evidence type="ECO:0000256" key="9">
    <source>
        <dbReference type="ARBA" id="ARBA00031538"/>
    </source>
</evidence>
<gene>
    <name evidence="15" type="primary">yidC</name>
    <name evidence="15" type="ORF">RM479_06810</name>
</gene>
<comment type="similarity">
    <text evidence="2">Belongs to the OXA1/ALB3/YidC family. Type 1 subfamily.</text>
</comment>
<dbReference type="EMBL" id="JAVREP010000003">
    <property type="protein sequence ID" value="MDT0328122.1"/>
    <property type="molecule type" value="Genomic_DNA"/>
</dbReference>
<evidence type="ECO:0000256" key="7">
    <source>
        <dbReference type="ARBA" id="ARBA00025034"/>
    </source>
</evidence>
<dbReference type="PANTHER" id="PTHR12428:SF65">
    <property type="entry name" value="CYTOCHROME C OXIDASE ASSEMBLY PROTEIN COX18, MITOCHONDRIAL"/>
    <property type="match status" value="1"/>
</dbReference>
<organism evidence="15 16">
    <name type="scientific">Nocardiopsis lambiniae</name>
    <dbReference type="NCBI Taxonomy" id="3075539"/>
    <lineage>
        <taxon>Bacteria</taxon>
        <taxon>Bacillati</taxon>
        <taxon>Actinomycetota</taxon>
        <taxon>Actinomycetes</taxon>
        <taxon>Streptosporangiales</taxon>
        <taxon>Nocardiopsidaceae</taxon>
        <taxon>Nocardiopsis</taxon>
    </lineage>
</organism>
<evidence type="ECO:0000256" key="3">
    <source>
        <dbReference type="ARBA" id="ARBA00015325"/>
    </source>
</evidence>
<comment type="caution">
    <text evidence="15">The sequence shown here is derived from an EMBL/GenBank/DDBJ whole genome shotgun (WGS) entry which is preliminary data.</text>
</comment>
<evidence type="ECO:0000256" key="10">
    <source>
        <dbReference type="ARBA" id="ARBA00033245"/>
    </source>
</evidence>
<dbReference type="InterPro" id="IPR001708">
    <property type="entry name" value="YidC/ALB3/OXA1/COX18"/>
</dbReference>
<feature type="domain" description="Membrane insertase YidC/Oxa/ALB C-terminal" evidence="14">
    <location>
        <begin position="35"/>
        <end position="226"/>
    </location>
</feature>
<evidence type="ECO:0000313" key="15">
    <source>
        <dbReference type="EMBL" id="MDT0328122.1"/>
    </source>
</evidence>
<accession>A0ABU2M6I4</accession>
<dbReference type="Pfam" id="PF02096">
    <property type="entry name" value="60KD_IMP"/>
    <property type="match status" value="1"/>
</dbReference>
<keyword evidence="16" id="KW-1185">Reference proteome</keyword>
<sequence length="240" mass="25013">MYSVWPISVVMSLLTAVLTVLTTVFTPLVGAPAAALAVLGLTIAVRLLLVPFGVAQVRAEKVRARIAPRLAEIAARYPKDPEKRVAAQQKVYVEAGTSPLAGCLPSLAQLPVVIALYGVFIGQGPDTDLLTHTLAGVALGATPAAAGVSGAVVFGLLLVLLALVAWGTRRFLPLPATTPEAARMAEGPLSYLPFLTVVFAAFVPLAAGLYLLTSGAWALGERLLLRRLVPEPAPKALPRT</sequence>
<evidence type="ECO:0000256" key="6">
    <source>
        <dbReference type="ARBA" id="ARBA00023136"/>
    </source>
</evidence>
<comment type="subunit">
    <text evidence="8">Interacts with the Sec translocase complex via SecD. Specifically interacts with transmembrane segments of nascent integral membrane proteins during membrane integration.</text>
</comment>
<evidence type="ECO:0000256" key="12">
    <source>
        <dbReference type="RuleBase" id="RU003945"/>
    </source>
</evidence>
<feature type="transmembrane region" description="Helical" evidence="13">
    <location>
        <begin position="34"/>
        <end position="55"/>
    </location>
</feature>
<keyword evidence="4 12" id="KW-0812">Transmembrane</keyword>
<evidence type="ECO:0000256" key="5">
    <source>
        <dbReference type="ARBA" id="ARBA00022989"/>
    </source>
</evidence>
<comment type="function">
    <text evidence="7">Required for the insertion and/or proper folding and/or complex formation of integral membrane proteins into the membrane. Involved in integration of membrane proteins that insert both dependently and independently of the Sec translocase complex, as well as at least some lipoproteins. Aids folding of multispanning membrane proteins.</text>
</comment>
<feature type="transmembrane region" description="Helical" evidence="13">
    <location>
        <begin position="144"/>
        <end position="166"/>
    </location>
</feature>
<evidence type="ECO:0000256" key="2">
    <source>
        <dbReference type="ARBA" id="ARBA00010527"/>
    </source>
</evidence>
<proteinExistence type="inferred from homology"/>
<dbReference type="Proteomes" id="UP001183390">
    <property type="component" value="Unassembled WGS sequence"/>
</dbReference>
<evidence type="ECO:0000256" key="1">
    <source>
        <dbReference type="ARBA" id="ARBA00004141"/>
    </source>
</evidence>
<evidence type="ECO:0000313" key="16">
    <source>
        <dbReference type="Proteomes" id="UP001183390"/>
    </source>
</evidence>
<evidence type="ECO:0000256" key="13">
    <source>
        <dbReference type="SAM" id="Phobius"/>
    </source>
</evidence>
<name>A0ABU2M6I4_9ACTN</name>
<feature type="transmembrane region" description="Helical" evidence="13">
    <location>
        <begin position="7"/>
        <end position="28"/>
    </location>
</feature>
<evidence type="ECO:0000256" key="4">
    <source>
        <dbReference type="ARBA" id="ARBA00022692"/>
    </source>
</evidence>
<reference evidence="16" key="1">
    <citation type="submission" date="2023-07" db="EMBL/GenBank/DDBJ databases">
        <title>30 novel species of actinomycetes from the DSMZ collection.</title>
        <authorList>
            <person name="Nouioui I."/>
        </authorList>
    </citation>
    <scope>NUCLEOTIDE SEQUENCE [LARGE SCALE GENOMIC DNA]</scope>
    <source>
        <strain evidence="16">DSM 44743</strain>
    </source>
</reference>
<keyword evidence="6 13" id="KW-0472">Membrane</keyword>
<dbReference type="RefSeq" id="WP_311510856.1">
    <property type="nucleotide sequence ID" value="NZ_JAVREP010000003.1"/>
</dbReference>
<keyword evidence="5 13" id="KW-1133">Transmembrane helix</keyword>
<protein>
    <recommendedName>
        <fullName evidence="3">Membrane protein insertase YidC</fullName>
    </recommendedName>
    <alternativeName>
        <fullName evidence="11">Foldase YidC</fullName>
    </alternativeName>
    <alternativeName>
        <fullName evidence="10">Membrane integrase YidC</fullName>
    </alternativeName>
    <alternativeName>
        <fullName evidence="9">Membrane protein YidC</fullName>
    </alternativeName>
</protein>
<dbReference type="PANTHER" id="PTHR12428">
    <property type="entry name" value="OXA1"/>
    <property type="match status" value="1"/>
</dbReference>
<feature type="transmembrane region" description="Helical" evidence="13">
    <location>
        <begin position="194"/>
        <end position="219"/>
    </location>
</feature>
<evidence type="ECO:0000259" key="14">
    <source>
        <dbReference type="Pfam" id="PF02096"/>
    </source>
</evidence>